<accession>A0A2G0Q2I6</accession>
<evidence type="ECO:0000313" key="4">
    <source>
        <dbReference type="Proteomes" id="UP000094600"/>
    </source>
</evidence>
<sequence>MSKGKTVNVRLNHPHGIEFPMPDGTQVILRGNAFHLLGMDKGTLPVGLYGQTVVDTDRWDYILKTYSEMEIFKNNLCVWDEKEASANDKASEKKELRHGREPVDTSKTATEPAKESA</sequence>
<evidence type="ECO:0000256" key="1">
    <source>
        <dbReference type="SAM" id="MobiDB-lite"/>
    </source>
</evidence>
<reference evidence="2 4" key="1">
    <citation type="submission" date="2016-06" db="EMBL/GenBank/DDBJ databases">
        <title>Bacterial characters and pathogenicity of Xenorhabdus hominickii from an entomopathogenic nematode, Steinernema monticolum.</title>
        <authorList>
            <person name="Park Y."/>
            <person name="Kim Y."/>
        </authorList>
    </citation>
    <scope>NUCLEOTIDE SEQUENCE [LARGE SCALE GENOMIC DNA]</scope>
    <source>
        <strain evidence="2 4">ANU1</strain>
    </source>
</reference>
<dbReference type="RefSeq" id="WP_069315423.1">
    <property type="nucleotide sequence ID" value="NZ_CAWNQJ010000090.1"/>
</dbReference>
<organism evidence="3 5">
    <name type="scientific">Xenorhabdus hominickii</name>
    <dbReference type="NCBI Taxonomy" id="351679"/>
    <lineage>
        <taxon>Bacteria</taxon>
        <taxon>Pseudomonadati</taxon>
        <taxon>Pseudomonadota</taxon>
        <taxon>Gammaproteobacteria</taxon>
        <taxon>Enterobacterales</taxon>
        <taxon>Morganellaceae</taxon>
        <taxon>Xenorhabdus</taxon>
    </lineage>
</organism>
<dbReference type="AlphaFoldDB" id="A0A2G0Q2I6"/>
<dbReference type="KEGG" id="xho:A9255_03145"/>
<dbReference type="Proteomes" id="UP000225433">
    <property type="component" value="Unassembled WGS sequence"/>
</dbReference>
<evidence type="ECO:0000313" key="5">
    <source>
        <dbReference type="Proteomes" id="UP000225433"/>
    </source>
</evidence>
<protein>
    <submittedName>
        <fullName evidence="3">Uncharacterized protein</fullName>
    </submittedName>
</protein>
<proteinExistence type="predicted"/>
<dbReference type="EMBL" id="CP016176">
    <property type="protein sequence ID" value="AOM39671.1"/>
    <property type="molecule type" value="Genomic_DNA"/>
</dbReference>
<evidence type="ECO:0000313" key="3">
    <source>
        <dbReference type="EMBL" id="PHM53430.1"/>
    </source>
</evidence>
<dbReference type="EMBL" id="NJAI01000006">
    <property type="protein sequence ID" value="PHM53430.1"/>
    <property type="molecule type" value="Genomic_DNA"/>
</dbReference>
<gene>
    <name evidence="2" type="ORF">A9255_03145</name>
    <name evidence="3" type="ORF">Xhom_03428</name>
</gene>
<name>A0A2G0Q2I6_XENHO</name>
<evidence type="ECO:0000313" key="2">
    <source>
        <dbReference type="EMBL" id="AOM39671.1"/>
    </source>
</evidence>
<feature type="compositionally biased region" description="Basic and acidic residues" evidence="1">
    <location>
        <begin position="87"/>
        <end position="104"/>
    </location>
</feature>
<dbReference type="STRING" id="351679.A9255_03145"/>
<reference evidence="3 5" key="2">
    <citation type="journal article" date="2017" name="Nat. Microbiol.">
        <title>Natural product diversity associated with the nematode symbionts Photorhabdus and Xenorhabdus.</title>
        <authorList>
            <person name="Tobias N.J."/>
            <person name="Wolff H."/>
            <person name="Djahanschiri B."/>
            <person name="Grundmann F."/>
            <person name="Kronenwerth M."/>
            <person name="Shi Y.M."/>
            <person name="Simonyi S."/>
            <person name="Grun P."/>
            <person name="Shapiro-Ilan D."/>
            <person name="Pidot S.J."/>
            <person name="Stinear T.P."/>
            <person name="Ebersberger I."/>
            <person name="Bode H.B."/>
        </authorList>
    </citation>
    <scope>NUCLEOTIDE SEQUENCE [LARGE SCALE GENOMIC DNA]</scope>
    <source>
        <strain evidence="3 5">DSM 17903</strain>
    </source>
</reference>
<dbReference type="Proteomes" id="UP000094600">
    <property type="component" value="Chromosome"/>
</dbReference>
<feature type="region of interest" description="Disordered" evidence="1">
    <location>
        <begin position="87"/>
        <end position="117"/>
    </location>
</feature>
<dbReference type="OrthoDB" id="6444624at2"/>
<keyword evidence="4" id="KW-1185">Reference proteome</keyword>